<sequence>MFAKIIFFCALAVACISAKPTYFQAVPSLAYASPYAVAYSAPYTAGYTAAAPLTAAYTAAYPAAYSAAYTGLPYAAYSSVVL</sequence>
<proteinExistence type="predicted"/>
<keyword evidence="3" id="KW-1185">Reference proteome</keyword>
<evidence type="ECO:0008006" key="4">
    <source>
        <dbReference type="Google" id="ProtNLM"/>
    </source>
</evidence>
<accession>A0ABM1ZC22</accession>
<reference evidence="3" key="1">
    <citation type="journal article" date="2015" name="Proc. Natl. Acad. Sci. U.S.A.">
        <title>Genome sequence of the Asian Tiger mosquito, Aedes albopictus, reveals insights into its biology, genetics, and evolution.</title>
        <authorList>
            <person name="Chen X.G."/>
            <person name="Jiang X."/>
            <person name="Gu J."/>
            <person name="Xu M."/>
            <person name="Wu Y."/>
            <person name="Deng Y."/>
            <person name="Zhang C."/>
            <person name="Bonizzoni M."/>
            <person name="Dermauw W."/>
            <person name="Vontas J."/>
            <person name="Armbruster P."/>
            <person name="Huang X."/>
            <person name="Yang Y."/>
            <person name="Zhang H."/>
            <person name="He W."/>
            <person name="Peng H."/>
            <person name="Liu Y."/>
            <person name="Wu K."/>
            <person name="Chen J."/>
            <person name="Lirakis M."/>
            <person name="Topalis P."/>
            <person name="Van Leeuwen T."/>
            <person name="Hall A.B."/>
            <person name="Jiang X."/>
            <person name="Thorpe C."/>
            <person name="Mueller R.L."/>
            <person name="Sun C."/>
            <person name="Waterhouse R.M."/>
            <person name="Yan G."/>
            <person name="Tu Z.J."/>
            <person name="Fang X."/>
            <person name="James A.A."/>
        </authorList>
    </citation>
    <scope>NUCLEOTIDE SEQUENCE [LARGE SCALE GENOMIC DNA]</scope>
    <source>
        <strain evidence="3">Foshan</strain>
    </source>
</reference>
<dbReference type="Proteomes" id="UP000069940">
    <property type="component" value="Unassembled WGS sequence"/>
</dbReference>
<dbReference type="GeneID" id="115265699"/>
<organism evidence="2 3">
    <name type="scientific">Aedes albopictus</name>
    <name type="common">Asian tiger mosquito</name>
    <name type="synonym">Stegomyia albopicta</name>
    <dbReference type="NCBI Taxonomy" id="7160"/>
    <lineage>
        <taxon>Eukaryota</taxon>
        <taxon>Metazoa</taxon>
        <taxon>Ecdysozoa</taxon>
        <taxon>Arthropoda</taxon>
        <taxon>Hexapoda</taxon>
        <taxon>Insecta</taxon>
        <taxon>Pterygota</taxon>
        <taxon>Neoptera</taxon>
        <taxon>Endopterygota</taxon>
        <taxon>Diptera</taxon>
        <taxon>Nematocera</taxon>
        <taxon>Culicoidea</taxon>
        <taxon>Culicidae</taxon>
        <taxon>Culicinae</taxon>
        <taxon>Aedini</taxon>
        <taxon>Aedes</taxon>
        <taxon>Stegomyia</taxon>
    </lineage>
</organism>
<evidence type="ECO:0000313" key="2">
    <source>
        <dbReference type="EnsemblMetazoa" id="AALFPA23_017067.P24908"/>
    </source>
</evidence>
<dbReference type="PROSITE" id="PS51257">
    <property type="entry name" value="PROKAR_LIPOPROTEIN"/>
    <property type="match status" value="1"/>
</dbReference>
<protein>
    <recommendedName>
        <fullName evidence="4">Cuticle protein</fullName>
    </recommendedName>
</protein>
<reference evidence="2" key="2">
    <citation type="submission" date="2025-05" db="UniProtKB">
        <authorList>
            <consortium name="EnsemblMetazoa"/>
        </authorList>
    </citation>
    <scope>IDENTIFICATION</scope>
    <source>
        <strain evidence="2">Foshan</strain>
    </source>
</reference>
<feature type="chain" id="PRO_5046883170" description="Cuticle protein" evidence="1">
    <location>
        <begin position="19"/>
        <end position="82"/>
    </location>
</feature>
<name>A0ABM1ZC22_AEDAL</name>
<feature type="signal peptide" evidence="1">
    <location>
        <begin position="1"/>
        <end position="18"/>
    </location>
</feature>
<keyword evidence="1" id="KW-0732">Signal</keyword>
<evidence type="ECO:0000256" key="1">
    <source>
        <dbReference type="SAM" id="SignalP"/>
    </source>
</evidence>
<dbReference type="EnsemblMetazoa" id="AALFPA23_017067.R24908">
    <property type="protein sequence ID" value="AALFPA23_017067.P24908"/>
    <property type="gene ID" value="AALFPA23_017067"/>
</dbReference>
<dbReference type="RefSeq" id="XP_029727520.1">
    <property type="nucleotide sequence ID" value="XM_029871660.2"/>
</dbReference>
<evidence type="ECO:0000313" key="3">
    <source>
        <dbReference type="Proteomes" id="UP000069940"/>
    </source>
</evidence>